<dbReference type="Pfam" id="PF00202">
    <property type="entry name" value="Aminotran_3"/>
    <property type="match status" value="1"/>
</dbReference>
<dbReference type="PROSITE" id="PS00600">
    <property type="entry name" value="AA_TRANSFER_CLASS_3"/>
    <property type="match status" value="1"/>
</dbReference>
<dbReference type="STRING" id="1005048.CFU_0311"/>
<dbReference type="HOGENOM" id="CLU_016922_4_1_4"/>
<keyword evidence="3 8" id="KW-0032">Aminotransferase</keyword>
<dbReference type="SUPFAM" id="SSF53383">
    <property type="entry name" value="PLP-dependent transferases"/>
    <property type="match status" value="1"/>
</dbReference>
<evidence type="ECO:0000313" key="8">
    <source>
        <dbReference type="EMBL" id="AEK60149.1"/>
    </source>
</evidence>
<keyword evidence="5 6" id="KW-0663">Pyridoxal phosphate</keyword>
<dbReference type="InterPro" id="IPR049704">
    <property type="entry name" value="Aminotrans_3_PPA_site"/>
</dbReference>
<dbReference type="Gene3D" id="3.90.1150.10">
    <property type="entry name" value="Aspartate Aminotransferase, domain 1"/>
    <property type="match status" value="1"/>
</dbReference>
<dbReference type="EMBL" id="CP002745">
    <property type="protein sequence ID" value="AEK60149.1"/>
    <property type="molecule type" value="Genomic_DNA"/>
</dbReference>
<dbReference type="InterPro" id="IPR015421">
    <property type="entry name" value="PyrdxlP-dep_Trfase_major"/>
</dbReference>
<evidence type="ECO:0000313" key="9">
    <source>
        <dbReference type="Proteomes" id="UP000008392"/>
    </source>
</evidence>
<comment type="cofactor">
    <cofactor evidence="1">
        <name>pyridoxal 5'-phosphate</name>
        <dbReference type="ChEBI" id="CHEBI:597326"/>
    </cofactor>
</comment>
<reference evidence="8 9" key="1">
    <citation type="journal article" date="2004" name="Environ. Microbiol.">
        <title>Phylogeny-function analysis of (meta)genomic libraries: screening for expression of ribosomal RNA genes by large-insert library fluorescent in situ hybridization (LIL-FISH).</title>
        <authorList>
            <person name="Leveau J.H."/>
            <person name="Gerards S."/>
            <person name="de Boer W."/>
            <person name="van Veen J.A."/>
        </authorList>
    </citation>
    <scope>NUCLEOTIDE SEQUENCE [LARGE SCALE GENOMIC DNA]</scope>
    <source>
        <strain evidence="8 9">Ter331</strain>
    </source>
</reference>
<feature type="region of interest" description="Disordered" evidence="7">
    <location>
        <begin position="1"/>
        <end position="28"/>
    </location>
</feature>
<dbReference type="GO" id="GO:0005829">
    <property type="term" value="C:cytosol"/>
    <property type="evidence" value="ECO:0007669"/>
    <property type="project" value="TreeGrafter"/>
</dbReference>
<keyword evidence="4 8" id="KW-0808">Transferase</keyword>
<evidence type="ECO:0000256" key="7">
    <source>
        <dbReference type="SAM" id="MobiDB-lite"/>
    </source>
</evidence>
<dbReference type="NCBIfam" id="NF004625">
    <property type="entry name" value="PRK05965.1"/>
    <property type="match status" value="1"/>
</dbReference>
<sequence length="523" mass="56672">MRVHADPAAGAAENATAARKSHQDAFWDPHLAQMPRSTRDSIESMPVVPPARATLFNAIVSESSSMQTSTLAALDRSHLIHPVASFREHEELGPIILKSGRGAYLTDHHDKELLDAFSGLWCVNTGYGQESVVRAATEQMQRLPYATGYFHFASEPAILLAKKLVDISPASLQHVYFTLGGSDAVDAAIRYITHYHNSIGKPAKKHFISLQRGYHGSSSVGAGLTALPNFHFNFDLPLPTQHYIPSPYPYRSELPDDAAIIAASVHALRDKVAELGSDQVAAFFCEPVQGSGGVIVPPRGWLKAMQQACNELDVLFVVDEVITGFGRTGPMFACLDEDVQPDLMTMAKGLTAGYAPMGAVMMSDRVYRGIADGAPLATVVGHGQTYSAHPVSAAVALEVLRLYEEGGLLENGRAMEPHFAAGLRALLSHPLVGDARSRGLLGALELVADKGSKARFAPELKLHDRIFQAAYKHGLVFRAFGDNILGFAPALCFTQADFELMFARLKALLDEVLEQPEVRQALR</sequence>
<dbReference type="InterPro" id="IPR005814">
    <property type="entry name" value="Aminotrans_3"/>
</dbReference>
<dbReference type="eggNOG" id="COG0161">
    <property type="taxonomic scope" value="Bacteria"/>
</dbReference>
<dbReference type="GO" id="GO:0030170">
    <property type="term" value="F:pyridoxal phosphate binding"/>
    <property type="evidence" value="ECO:0007669"/>
    <property type="project" value="InterPro"/>
</dbReference>
<dbReference type="Gene3D" id="3.40.640.10">
    <property type="entry name" value="Type I PLP-dependent aspartate aminotransferase-like (Major domain)"/>
    <property type="match status" value="1"/>
</dbReference>
<dbReference type="PANTHER" id="PTHR43094:SF1">
    <property type="entry name" value="AMINOTRANSFERASE CLASS-III"/>
    <property type="match status" value="1"/>
</dbReference>
<comment type="similarity">
    <text evidence="2 6">Belongs to the class-III pyridoxal-phosphate-dependent aminotransferase family.</text>
</comment>
<reference evidence="8 9" key="2">
    <citation type="journal article" date="2006" name="J. Microbiol. Methods">
        <title>Genomic flank-sequencing of plasposon insertion sites for rapid identification of functional genes.</title>
        <authorList>
            <person name="Leveau J.H."/>
            <person name="Gerards S."/>
            <person name="Fritsche K."/>
            <person name="Zondag G."/>
            <person name="van Veen J.A."/>
        </authorList>
    </citation>
    <scope>NUCLEOTIDE SEQUENCE [LARGE SCALE GENOMIC DNA]</scope>
    <source>
        <strain evidence="8 9">Ter331</strain>
    </source>
</reference>
<evidence type="ECO:0000256" key="1">
    <source>
        <dbReference type="ARBA" id="ARBA00001933"/>
    </source>
</evidence>
<keyword evidence="9" id="KW-1185">Reference proteome</keyword>
<reference evidence="8 9" key="5">
    <citation type="journal article" date="2011" name="ISME J.">
        <title>Dual transcriptional profiling of a bacterial/fungal confrontation: Collimonas fungivorans versus Aspergillus niger.</title>
        <authorList>
            <person name="Mela F."/>
            <person name="Fritsche K."/>
            <person name="de Boer W."/>
            <person name="van Veen J.A."/>
            <person name="de Graaff L.H."/>
            <person name="van den Berg M."/>
            <person name="Leveau J.H."/>
        </authorList>
    </citation>
    <scope>NUCLEOTIDE SEQUENCE [LARGE SCALE GENOMIC DNA]</scope>
    <source>
        <strain evidence="8 9">Ter331</strain>
    </source>
</reference>
<dbReference type="InterPro" id="IPR015422">
    <property type="entry name" value="PyrdxlP-dep_Trfase_small"/>
</dbReference>
<protein>
    <submittedName>
        <fullName evidence="8">Adenosylmethionine-8-amino-7-oxononanoate aminotransferase</fullName>
        <ecNumber evidence="8">2.6.1.62</ecNumber>
    </submittedName>
</protein>
<evidence type="ECO:0000256" key="3">
    <source>
        <dbReference type="ARBA" id="ARBA00022576"/>
    </source>
</evidence>
<reference evidence="8 9" key="4">
    <citation type="journal article" date="2010" name="Environ. Microbiol.">
        <title>The bacterial genus Collimonas: mycophagy, weathering and other adaptive solutions to life in oligotrophic soil environments.</title>
        <authorList>
            <person name="Leveau J.H."/>
            <person name="Uroz S."/>
            <person name="de Boer W."/>
        </authorList>
    </citation>
    <scope>NUCLEOTIDE SEQUENCE [LARGE SCALE GENOMIC DNA]</scope>
    <source>
        <strain evidence="8 9">Ter331</strain>
    </source>
</reference>
<evidence type="ECO:0000256" key="2">
    <source>
        <dbReference type="ARBA" id="ARBA00008954"/>
    </source>
</evidence>
<evidence type="ECO:0000256" key="5">
    <source>
        <dbReference type="ARBA" id="ARBA00022898"/>
    </source>
</evidence>
<proteinExistence type="inferred from homology"/>
<name>G0A876_COLFT</name>
<gene>
    <name evidence="8" type="primary">bioA2</name>
    <name evidence="8" type="ordered locus">CFU_0311</name>
</gene>
<accession>G0A876</accession>
<dbReference type="EC" id="2.6.1.62" evidence="8"/>
<dbReference type="AlphaFoldDB" id="G0A876"/>
<organism evidence="8 9">
    <name type="scientific">Collimonas fungivorans (strain Ter331)</name>
    <dbReference type="NCBI Taxonomy" id="1005048"/>
    <lineage>
        <taxon>Bacteria</taxon>
        <taxon>Pseudomonadati</taxon>
        <taxon>Pseudomonadota</taxon>
        <taxon>Betaproteobacteria</taxon>
        <taxon>Burkholderiales</taxon>
        <taxon>Oxalobacteraceae</taxon>
        <taxon>Collimonas</taxon>
    </lineage>
</organism>
<dbReference type="Proteomes" id="UP000008392">
    <property type="component" value="Chromosome"/>
</dbReference>
<dbReference type="PANTHER" id="PTHR43094">
    <property type="entry name" value="AMINOTRANSFERASE"/>
    <property type="match status" value="1"/>
</dbReference>
<dbReference type="InterPro" id="IPR015424">
    <property type="entry name" value="PyrdxlP-dep_Trfase"/>
</dbReference>
<reference evidence="9" key="6">
    <citation type="submission" date="2011-05" db="EMBL/GenBank/DDBJ databases">
        <title>Complete sequence of Collimonas fungivorans Ter331.</title>
        <authorList>
            <person name="Leveau J.H."/>
        </authorList>
    </citation>
    <scope>NUCLEOTIDE SEQUENCE [LARGE SCALE GENOMIC DNA]</scope>
    <source>
        <strain evidence="9">Ter331</strain>
    </source>
</reference>
<dbReference type="GO" id="GO:0004015">
    <property type="term" value="F:adenosylmethionine-8-amino-7-oxononanoate transaminase activity"/>
    <property type="evidence" value="ECO:0007669"/>
    <property type="project" value="UniProtKB-EC"/>
</dbReference>
<evidence type="ECO:0000256" key="6">
    <source>
        <dbReference type="RuleBase" id="RU003560"/>
    </source>
</evidence>
<evidence type="ECO:0000256" key="4">
    <source>
        <dbReference type="ARBA" id="ARBA00022679"/>
    </source>
</evidence>
<dbReference type="CDD" id="cd00610">
    <property type="entry name" value="OAT_like"/>
    <property type="match status" value="1"/>
</dbReference>
<feature type="compositionally biased region" description="Low complexity" evidence="7">
    <location>
        <begin position="1"/>
        <end position="18"/>
    </location>
</feature>
<reference evidence="8 9" key="3">
    <citation type="journal article" date="2008" name="FEMS Microbiol. Ecol.">
        <title>Identification and characterization of genes underlying chitinolysis in Collimonas fungivorans Ter331.</title>
        <authorList>
            <person name="Fritsche K."/>
            <person name="de Boer W."/>
            <person name="Gerards S."/>
            <person name="van den Berg M."/>
            <person name="van Veen J.A."/>
            <person name="Leveau J.H."/>
        </authorList>
    </citation>
    <scope>NUCLEOTIDE SEQUENCE [LARGE SCALE GENOMIC DNA]</scope>
    <source>
        <strain evidence="8 9">Ter331</strain>
    </source>
</reference>
<dbReference type="KEGG" id="cfu:CFU_0311"/>
<dbReference type="FunFam" id="3.40.640.10:FF:000014">
    <property type="entry name" value="Adenosylmethionine-8-amino-7-oxononanoate aminotransferase, probable"/>
    <property type="match status" value="1"/>
</dbReference>